<evidence type="ECO:0000313" key="1">
    <source>
        <dbReference type="EMBL" id="KOX68949.1"/>
    </source>
</evidence>
<proteinExistence type="predicted"/>
<protein>
    <submittedName>
        <fullName evidence="1">Uncharacterized protein</fullName>
    </submittedName>
</protein>
<keyword evidence="2" id="KW-1185">Reference proteome</keyword>
<dbReference type="AlphaFoldDB" id="A0A0M8ZT20"/>
<accession>A0A0M8ZT20</accession>
<sequence>MRSAADVGRFCVSLALFIIVVYNNGEFFYCPWRDLRWFTFDGGVYFEGLRNFGKFDTKRGGKFRLIAVEYFVSVEEDVNMGDFYRKVSYDHCHIDLLKFPILSVELIVDWKKLDQLQRTGEISEQRISRAEISAIKSSRSCKSKGKLFGI</sequence>
<evidence type="ECO:0000313" key="2">
    <source>
        <dbReference type="Proteomes" id="UP000053105"/>
    </source>
</evidence>
<dbReference type="EMBL" id="KQ435910">
    <property type="protein sequence ID" value="KOX68949.1"/>
    <property type="molecule type" value="Genomic_DNA"/>
</dbReference>
<name>A0A0M8ZT20_9HYME</name>
<dbReference type="OrthoDB" id="25987at2759"/>
<reference evidence="1 2" key="1">
    <citation type="submission" date="2015-07" db="EMBL/GenBank/DDBJ databases">
        <title>The genome of Melipona quadrifasciata.</title>
        <authorList>
            <person name="Pan H."/>
            <person name="Kapheim K."/>
        </authorList>
    </citation>
    <scope>NUCLEOTIDE SEQUENCE [LARGE SCALE GENOMIC DNA]</scope>
    <source>
        <strain evidence="1">0111107301</strain>
        <tissue evidence="1">Whole body</tissue>
    </source>
</reference>
<gene>
    <name evidence="1" type="ORF">WN51_07134</name>
</gene>
<organism evidence="1 2">
    <name type="scientific">Melipona quadrifasciata</name>
    <dbReference type="NCBI Taxonomy" id="166423"/>
    <lineage>
        <taxon>Eukaryota</taxon>
        <taxon>Metazoa</taxon>
        <taxon>Ecdysozoa</taxon>
        <taxon>Arthropoda</taxon>
        <taxon>Hexapoda</taxon>
        <taxon>Insecta</taxon>
        <taxon>Pterygota</taxon>
        <taxon>Neoptera</taxon>
        <taxon>Endopterygota</taxon>
        <taxon>Hymenoptera</taxon>
        <taxon>Apocrita</taxon>
        <taxon>Aculeata</taxon>
        <taxon>Apoidea</taxon>
        <taxon>Anthophila</taxon>
        <taxon>Apidae</taxon>
        <taxon>Melipona</taxon>
    </lineage>
</organism>
<dbReference type="Proteomes" id="UP000053105">
    <property type="component" value="Unassembled WGS sequence"/>
</dbReference>